<name>A0ABZ2V596_9RHOB</name>
<reference evidence="2" key="1">
    <citation type="submission" date="2024-04" db="EMBL/GenBank/DDBJ databases">
        <title>Phylogenomic analyses of a clade within the roseobacter group suggest taxonomic reassignments of species of the genera Aestuariivita, Citreicella, Loktanella, Nautella, Pelagibaca, Ruegeria, Thalassobius, Thiobacimonas and Tropicibacter, and the proposal o.</title>
        <authorList>
            <person name="Jeon C.O."/>
        </authorList>
    </citation>
    <scope>NUCLEOTIDE SEQUENCE [LARGE SCALE GENOMIC DNA]</scope>
    <source>
        <strain evidence="2">BS5-3</strain>
    </source>
</reference>
<organism evidence="1 2">
    <name type="scientific">Yoonia phaeophyticola</name>
    <dbReference type="NCBI Taxonomy" id="3137369"/>
    <lineage>
        <taxon>Bacteria</taxon>
        <taxon>Pseudomonadati</taxon>
        <taxon>Pseudomonadota</taxon>
        <taxon>Alphaproteobacteria</taxon>
        <taxon>Rhodobacterales</taxon>
        <taxon>Paracoccaceae</taxon>
        <taxon>Yoonia</taxon>
    </lineage>
</organism>
<accession>A0ABZ2V596</accession>
<gene>
    <name evidence="1" type="ORF">AABB29_01145</name>
</gene>
<evidence type="ECO:0000313" key="1">
    <source>
        <dbReference type="EMBL" id="WZC49299.1"/>
    </source>
</evidence>
<proteinExistence type="predicted"/>
<dbReference type="EMBL" id="CP150951">
    <property type="protein sequence ID" value="WZC49299.1"/>
    <property type="molecule type" value="Genomic_DNA"/>
</dbReference>
<sequence>MFAFAPAYPSRTDLDWCWYLRKQGAMGEAVERILHDIGVMNPGGWADWKASTLTNTGAPVAMNFTYDKSALELTTEVADPGDDPTNRVSHVCALLERLGGTAPSAALRDVISTAQSEANLRYGARLGLRKSKTDLQTTLYAELPAAAADLSGLMSSVNFKPVLDDLGDAARTTMLGFNGTTGQVTLYWLVEDADRSVLPKLTAPTDVDPQSLSATIDKIAEGTPADALPCRKMGFSYAATGPDAAPELSLYFSAQGLFGNDAAIEKRVKSCSADRLIGYSQLMEILNPAPRGQTHHGLITMTGQKNTSPALSISVAAAYHCPFETM</sequence>
<keyword evidence="2" id="KW-1185">Reference proteome</keyword>
<evidence type="ECO:0000313" key="2">
    <source>
        <dbReference type="Proteomes" id="UP001440612"/>
    </source>
</evidence>
<dbReference type="Proteomes" id="UP001440612">
    <property type="component" value="Chromosome"/>
</dbReference>
<protein>
    <submittedName>
        <fullName evidence="1">Uncharacterized protein</fullName>
    </submittedName>
</protein>
<dbReference type="RefSeq" id="WP_341367409.1">
    <property type="nucleotide sequence ID" value="NZ_CP150951.2"/>
</dbReference>